<reference evidence="1 2" key="1">
    <citation type="submission" date="2024-07" db="EMBL/GenBank/DDBJ databases">
        <title>Chromosome-level genome assembly of the water stick insect Ranatra chinensis (Heteroptera: Nepidae).</title>
        <authorList>
            <person name="Liu X."/>
        </authorList>
    </citation>
    <scope>NUCLEOTIDE SEQUENCE [LARGE SCALE GENOMIC DNA]</scope>
    <source>
        <strain evidence="1">Cailab_2021Rc</strain>
        <tissue evidence="1">Muscle</tissue>
    </source>
</reference>
<keyword evidence="2" id="KW-1185">Reference proteome</keyword>
<organism evidence="1 2">
    <name type="scientific">Ranatra chinensis</name>
    <dbReference type="NCBI Taxonomy" id="642074"/>
    <lineage>
        <taxon>Eukaryota</taxon>
        <taxon>Metazoa</taxon>
        <taxon>Ecdysozoa</taxon>
        <taxon>Arthropoda</taxon>
        <taxon>Hexapoda</taxon>
        <taxon>Insecta</taxon>
        <taxon>Pterygota</taxon>
        <taxon>Neoptera</taxon>
        <taxon>Paraneoptera</taxon>
        <taxon>Hemiptera</taxon>
        <taxon>Heteroptera</taxon>
        <taxon>Panheteroptera</taxon>
        <taxon>Nepomorpha</taxon>
        <taxon>Nepidae</taxon>
        <taxon>Ranatrinae</taxon>
        <taxon>Ranatra</taxon>
    </lineage>
</organism>
<comment type="caution">
    <text evidence="1">The sequence shown here is derived from an EMBL/GenBank/DDBJ whole genome shotgun (WGS) entry which is preliminary data.</text>
</comment>
<evidence type="ECO:0000313" key="1">
    <source>
        <dbReference type="EMBL" id="KAL1117038.1"/>
    </source>
</evidence>
<accession>A0ABD0Y0Y1</accession>
<protein>
    <recommendedName>
        <fullName evidence="3">Ribosomal protein S14</fullName>
    </recommendedName>
</protein>
<dbReference type="Proteomes" id="UP001558652">
    <property type="component" value="Unassembled WGS sequence"/>
</dbReference>
<evidence type="ECO:0000313" key="2">
    <source>
        <dbReference type="Proteomes" id="UP001558652"/>
    </source>
</evidence>
<dbReference type="AlphaFoldDB" id="A0ABD0Y0Y1"/>
<proteinExistence type="predicted"/>
<evidence type="ECO:0008006" key="3">
    <source>
        <dbReference type="Google" id="ProtNLM"/>
    </source>
</evidence>
<name>A0ABD0Y0Y1_9HEMI</name>
<dbReference type="EMBL" id="JBFDAA010000016">
    <property type="protein sequence ID" value="KAL1117038.1"/>
    <property type="molecule type" value="Genomic_DNA"/>
</dbReference>
<gene>
    <name evidence="1" type="ORF">AAG570_004366</name>
</gene>
<sequence length="123" mass="14340">MVVLMIRGQWNVGRLSEGKRCRKDQKETALTGQAPYASFKEMEKPNALSIRDQAVQRDIFCKKRKGGRIKPLVKRRMSMGGRAPEDRLSVVRREKLNSIYSRIAFSKNFQEYEIRTLSSYRVL</sequence>